<keyword evidence="6" id="KW-1185">Reference proteome</keyword>
<dbReference type="SMART" id="SM00421">
    <property type="entry name" value="HTH_LUXR"/>
    <property type="match status" value="1"/>
</dbReference>
<evidence type="ECO:0000256" key="2">
    <source>
        <dbReference type="ARBA" id="ARBA00023125"/>
    </source>
</evidence>
<dbReference type="InterPro" id="IPR029016">
    <property type="entry name" value="GAF-like_dom_sf"/>
</dbReference>
<evidence type="ECO:0000256" key="1">
    <source>
        <dbReference type="ARBA" id="ARBA00023015"/>
    </source>
</evidence>
<sequence>MIDTATGPDLGRPLRHALPRLQRATGLDGAMAGTVTQDGRRLVVTQLHGMLTETMRGFVVTRGMGAGGKALQLGRPILVNDYLHATTISHVYDHKLVEERTHGLLAVPVHVGRDVRALLYGSARTTQPLGERTLDASARVAAALAREFAVEYEVARRLRIVDELRRREEPRPVAALHEIHEELLSIARATSDDGLRDRLHVLCDRLRPPSVRGGSAVPHLTGREHQVLAAVALGRTNAEVAEQLAVMPTTVKTYLQNAMRKLGTRNRTETVRAAREAGQID</sequence>
<dbReference type="CDD" id="cd06170">
    <property type="entry name" value="LuxR_C_like"/>
    <property type="match status" value="1"/>
</dbReference>
<reference evidence="5 6" key="1">
    <citation type="submission" date="2020-05" db="EMBL/GenBank/DDBJ databases">
        <authorList>
            <person name="Mo P."/>
        </authorList>
    </citation>
    <scope>NUCLEOTIDE SEQUENCE [LARGE SCALE GENOMIC DNA]</scope>
    <source>
        <strain evidence="5 6">Gen01</strain>
    </source>
</reference>
<gene>
    <name evidence="5" type="ORF">HOP40_00350</name>
</gene>
<keyword evidence="2" id="KW-0238">DNA-binding</keyword>
<dbReference type="SUPFAM" id="SSF46894">
    <property type="entry name" value="C-terminal effector domain of the bipartite response regulators"/>
    <property type="match status" value="1"/>
</dbReference>
<dbReference type="InterPro" id="IPR036388">
    <property type="entry name" value="WH-like_DNA-bd_sf"/>
</dbReference>
<evidence type="ECO:0000313" key="5">
    <source>
        <dbReference type="EMBL" id="QJY44480.1"/>
    </source>
</evidence>
<dbReference type="RefSeq" id="WP_172153854.1">
    <property type="nucleotide sequence ID" value="NZ_CP053564.1"/>
</dbReference>
<dbReference type="AlphaFoldDB" id="A0A6M6JBK9"/>
<keyword evidence="3" id="KW-0804">Transcription</keyword>
<dbReference type="PROSITE" id="PS00622">
    <property type="entry name" value="HTH_LUXR_1"/>
    <property type="match status" value="1"/>
</dbReference>
<dbReference type="InterPro" id="IPR003018">
    <property type="entry name" value="GAF"/>
</dbReference>
<organism evidence="5 6">
    <name type="scientific">Pseudonocardia broussonetiae</name>
    <dbReference type="NCBI Taxonomy" id="2736640"/>
    <lineage>
        <taxon>Bacteria</taxon>
        <taxon>Bacillati</taxon>
        <taxon>Actinomycetota</taxon>
        <taxon>Actinomycetes</taxon>
        <taxon>Pseudonocardiales</taxon>
        <taxon>Pseudonocardiaceae</taxon>
        <taxon>Pseudonocardia</taxon>
    </lineage>
</organism>
<evidence type="ECO:0000256" key="3">
    <source>
        <dbReference type="ARBA" id="ARBA00023163"/>
    </source>
</evidence>
<keyword evidence="1" id="KW-0805">Transcription regulation</keyword>
<dbReference type="GO" id="GO:0006355">
    <property type="term" value="P:regulation of DNA-templated transcription"/>
    <property type="evidence" value="ECO:0007669"/>
    <property type="project" value="InterPro"/>
</dbReference>
<dbReference type="InterPro" id="IPR016032">
    <property type="entry name" value="Sig_transdc_resp-reg_C-effctor"/>
</dbReference>
<dbReference type="Pfam" id="PF01590">
    <property type="entry name" value="GAF"/>
    <property type="match status" value="1"/>
</dbReference>
<protein>
    <recommendedName>
        <fullName evidence="4">HTH luxR-type domain-containing protein</fullName>
    </recommendedName>
</protein>
<dbReference type="PRINTS" id="PR00038">
    <property type="entry name" value="HTHLUXR"/>
</dbReference>
<dbReference type="Gene3D" id="1.10.10.10">
    <property type="entry name" value="Winged helix-like DNA-binding domain superfamily/Winged helix DNA-binding domain"/>
    <property type="match status" value="1"/>
</dbReference>
<dbReference type="KEGG" id="pbro:HOP40_00350"/>
<dbReference type="Pfam" id="PF00196">
    <property type="entry name" value="GerE"/>
    <property type="match status" value="1"/>
</dbReference>
<dbReference type="InterPro" id="IPR000792">
    <property type="entry name" value="Tscrpt_reg_LuxR_C"/>
</dbReference>
<dbReference type="EMBL" id="CP053564">
    <property type="protein sequence ID" value="QJY44480.1"/>
    <property type="molecule type" value="Genomic_DNA"/>
</dbReference>
<name>A0A6M6JBK9_9PSEU</name>
<evidence type="ECO:0000259" key="4">
    <source>
        <dbReference type="PROSITE" id="PS50043"/>
    </source>
</evidence>
<feature type="domain" description="HTH luxR-type" evidence="4">
    <location>
        <begin position="213"/>
        <end position="278"/>
    </location>
</feature>
<dbReference type="Gene3D" id="3.30.450.40">
    <property type="match status" value="1"/>
</dbReference>
<dbReference type="PANTHER" id="PTHR44688:SF16">
    <property type="entry name" value="DNA-BINDING TRANSCRIPTIONAL ACTIVATOR DEVR_DOSR"/>
    <property type="match status" value="1"/>
</dbReference>
<dbReference type="PANTHER" id="PTHR44688">
    <property type="entry name" value="DNA-BINDING TRANSCRIPTIONAL ACTIVATOR DEVR_DOSR"/>
    <property type="match status" value="1"/>
</dbReference>
<evidence type="ECO:0000313" key="6">
    <source>
        <dbReference type="Proteomes" id="UP000505377"/>
    </source>
</evidence>
<accession>A0A6M6JBK9</accession>
<proteinExistence type="predicted"/>
<dbReference type="GO" id="GO:0003677">
    <property type="term" value="F:DNA binding"/>
    <property type="evidence" value="ECO:0007669"/>
    <property type="project" value="UniProtKB-KW"/>
</dbReference>
<dbReference type="SUPFAM" id="SSF55781">
    <property type="entry name" value="GAF domain-like"/>
    <property type="match status" value="1"/>
</dbReference>
<dbReference type="PROSITE" id="PS50043">
    <property type="entry name" value="HTH_LUXR_2"/>
    <property type="match status" value="1"/>
</dbReference>
<dbReference type="Proteomes" id="UP000505377">
    <property type="component" value="Chromosome"/>
</dbReference>